<dbReference type="GO" id="GO:0004553">
    <property type="term" value="F:hydrolase activity, hydrolyzing O-glycosyl compounds"/>
    <property type="evidence" value="ECO:0007669"/>
    <property type="project" value="TreeGrafter"/>
</dbReference>
<dbReference type="Gene3D" id="3.20.20.80">
    <property type="entry name" value="Glycosidases"/>
    <property type="match status" value="1"/>
</dbReference>
<dbReference type="Proteomes" id="UP000240638">
    <property type="component" value="Unassembled WGS sequence"/>
</dbReference>
<dbReference type="AlphaFoldDB" id="A0A2T3XWB4"/>
<dbReference type="InterPro" id="IPR051923">
    <property type="entry name" value="Glycosyl_Hydrolase_39"/>
</dbReference>
<evidence type="ECO:0000313" key="2">
    <source>
        <dbReference type="Proteomes" id="UP000240638"/>
    </source>
</evidence>
<dbReference type="EMBL" id="PYUC01000005">
    <property type="protein sequence ID" value="PTB20762.1"/>
    <property type="molecule type" value="Genomic_DNA"/>
</dbReference>
<dbReference type="SUPFAM" id="SSF51445">
    <property type="entry name" value="(Trans)glycosidases"/>
    <property type="match status" value="1"/>
</dbReference>
<gene>
    <name evidence="1" type="ORF">C9I57_12215</name>
</gene>
<evidence type="ECO:0000313" key="1">
    <source>
        <dbReference type="EMBL" id="PTB20762.1"/>
    </source>
</evidence>
<dbReference type="InterPro" id="IPR017853">
    <property type="entry name" value="GH"/>
</dbReference>
<organism evidence="1 2">
    <name type="scientific">Trinickia symbiotica</name>
    <dbReference type="NCBI Taxonomy" id="863227"/>
    <lineage>
        <taxon>Bacteria</taxon>
        <taxon>Pseudomonadati</taxon>
        <taxon>Pseudomonadota</taxon>
        <taxon>Betaproteobacteria</taxon>
        <taxon>Burkholderiales</taxon>
        <taxon>Burkholderiaceae</taxon>
        <taxon>Trinickia</taxon>
    </lineage>
</organism>
<accession>A0A2T3XWB4</accession>
<protein>
    <submittedName>
        <fullName evidence="1">Uncharacterized protein</fullName>
    </submittedName>
</protein>
<dbReference type="PANTHER" id="PTHR12631:SF10">
    <property type="entry name" value="BETA-XYLOSIDASE-LIKE PROTEIN-RELATED"/>
    <property type="match status" value="1"/>
</dbReference>
<dbReference type="PANTHER" id="PTHR12631">
    <property type="entry name" value="ALPHA-L-IDURONIDASE"/>
    <property type="match status" value="1"/>
</dbReference>
<proteinExistence type="predicted"/>
<name>A0A2T3XWB4_9BURK</name>
<sequence>MTAAPAADNVVWSVQDYLGNIRGSGTFAVAGGTQTYTLSCKSSAAGYFAVTATLSRAGGTLPEAGTRPTGIATFGILPNVSAVLPAVVFAHQEQHRFGMQGFNDNAGALSAVGVSQTIDDRELSWMEPSGPNTWTPSLSDLDPFYTNGKIMRLVRLDGIPAWASPTGAMQDDTNAPTDLSYYQQYMARVGQDSAAIRQAYFPNQQNDYYQVTWEPVWADAPSKLVDMYKAVYTGLHSTDPNAVVMGTTNPYMADCQGACTGGVLQTYAALGLGQYIDGVTTHGYYNAGTYPSHPPELNDTNPDPAWVRTSLDKQMQELRSVMQGIKPNMRLWQTELGIQYDPGVTYGPNSPSANQLFAQAAVAARAHLIILGEGAQVTYFFYGSDYPGDVGYGTFFDLVHPQGQCGASNLSPKPEAMAFAAMTRIIDGTQTLGRLNGLPSMVYGYAFQRMGGGKVITALWTHNNAAWPTSTGAYSPTYSTRYALTVDAPGTSGEVIVYDMMGNPTKLAYTNGVVQLKLTETPQYVVSTNASVIQANVTAPVGYTGQ</sequence>
<reference evidence="1 2" key="1">
    <citation type="submission" date="2018-03" db="EMBL/GenBank/DDBJ databases">
        <title>Whole genome analyses suggest that Burkholderia sensu lato contains two further novel genera in the rhizoxinica-symbiotica group Mycetohabitans gen. nov., and Trinickia gen. nov.: implications for the evolution of diazotrophy and nodulation in the Burkholderiaceae.</title>
        <authorList>
            <person name="Estrada De Los Santos P."/>
            <person name="Palmer M."/>
            <person name="Chavez-Ramirez B."/>
            <person name="Steenkamp E.T."/>
            <person name="Hirsch A.M."/>
            <person name="Manyaka P."/>
            <person name="Maluk M."/>
            <person name="Lafos M."/>
            <person name="Crook M."/>
            <person name="Gross E."/>
            <person name="Simon M.F."/>
            <person name="Bueno Dos Reis Junior F."/>
            <person name="Poole P.S."/>
            <person name="Venter S.N."/>
            <person name="James E.K."/>
        </authorList>
    </citation>
    <scope>NUCLEOTIDE SEQUENCE [LARGE SCALE GENOMIC DNA]</scope>
    <source>
        <strain evidence="1 2">JPY-366</strain>
    </source>
</reference>
<comment type="caution">
    <text evidence="1">The sequence shown here is derived from an EMBL/GenBank/DDBJ whole genome shotgun (WGS) entry which is preliminary data.</text>
</comment>